<dbReference type="PANTHER" id="PTHR38467">
    <property type="match status" value="1"/>
</dbReference>
<dbReference type="Pfam" id="PF11130">
    <property type="entry name" value="TraC_F_IV"/>
    <property type="match status" value="1"/>
</dbReference>
<proteinExistence type="predicted"/>
<organism evidence="1 2">
    <name type="scientific">Orientia tsutsugamushi</name>
    <name type="common">Rickettsia tsutsugamushi</name>
    <dbReference type="NCBI Taxonomy" id="784"/>
    <lineage>
        <taxon>Bacteria</taxon>
        <taxon>Pseudomonadati</taxon>
        <taxon>Pseudomonadota</taxon>
        <taxon>Alphaproteobacteria</taxon>
        <taxon>Rickettsiales</taxon>
        <taxon>Rickettsiaceae</taxon>
        <taxon>Rickettsieae</taxon>
        <taxon>Orientia</taxon>
    </lineage>
</organism>
<dbReference type="InterPro" id="IPR053155">
    <property type="entry name" value="F-pilin_assembly_TraC"/>
</dbReference>
<evidence type="ECO:0000313" key="1">
    <source>
        <dbReference type="EMBL" id="SPR12648.1"/>
    </source>
</evidence>
<dbReference type="InterPro" id="IPR019106">
    <property type="entry name" value="T4SS_TrbC"/>
</dbReference>
<evidence type="ECO:0000313" key="2">
    <source>
        <dbReference type="Proteomes" id="UP000244943"/>
    </source>
</evidence>
<dbReference type="InterPro" id="IPR027417">
    <property type="entry name" value="P-loop_NTPase"/>
</dbReference>
<reference evidence="2" key="1">
    <citation type="submission" date="2018-03" db="EMBL/GenBank/DDBJ databases">
        <authorList>
            <person name="Batty M. E."/>
            <person name="Batty M E."/>
        </authorList>
    </citation>
    <scope>NUCLEOTIDE SEQUENCE [LARGE SCALE GENOMIC DNA]</scope>
</reference>
<dbReference type="Gene3D" id="3.40.50.300">
    <property type="entry name" value="P-loop containing nucleotide triphosphate hydrolases"/>
    <property type="match status" value="1"/>
</dbReference>
<gene>
    <name evidence="1" type="primary">traC</name>
    <name evidence="1" type="ORF">UT76HP_02207</name>
</gene>
<dbReference type="Pfam" id="PF12846">
    <property type="entry name" value="AAA_10"/>
    <property type="match status" value="1"/>
</dbReference>
<dbReference type="Proteomes" id="UP000244943">
    <property type="component" value="Chromosome I"/>
</dbReference>
<dbReference type="Gene3D" id="1.10.8.730">
    <property type="match status" value="1"/>
</dbReference>
<name>A0A2U3RHP1_ORITS</name>
<dbReference type="InterPro" id="IPR025955">
    <property type="entry name" value="TraC/Conjuga_ATPase"/>
</dbReference>
<dbReference type="Pfam" id="PF09673">
    <property type="entry name" value="TrbC_Ftype"/>
    <property type="match status" value="1"/>
</dbReference>
<dbReference type="EMBL" id="LS398552">
    <property type="protein sequence ID" value="SPR12648.1"/>
    <property type="molecule type" value="Genomic_DNA"/>
</dbReference>
<sequence length="873" mass="97821" precursor="true">MNASIHKDFDRERFSKHFVYESYDEETQLFFNRGSIGFVLLAWPLVEASVSAQNEIAEFLKSDENLPAKSSLQVLMLGSNNIENFLSNWHSYRKGEIFIELANKRTEFLRDQAQKVGSIKDVVLLISVTIPNLNANIDDMIRRRDALKDTFRSIGLSTENVNAQQLLKFLRVIFGWPEEEHSNINQYEILSEQILSGDFSLFENDDCVNVNDDQIFISLEARKRPVEWKLSAMDLFLGNEMRRDEYIKSNFLIHFGLQILPNQAMERTAAITKREALERNINAGMGKFFPDIQQEAADLAGVVAALQSGDRVVNIHFNVIMFDKTKKAKQSASAFCSMLRRSGWYFVPCKYDHVAVLLAALPMQLVEQGPKGILGQNKTSGVGVALSSLGRGIKTVSVESKVLLPIIGEWKGDLSSPGMLLAGRRGQIMYWSPFGGALLPALNKHGVAPNENFNLCIAGVPGSGKSVFMQELMLSVLGVGGKVFVLDYGRSFKRTCLILGGRYIEFDMKNPVSINPFSEVPEDDSAKSIEARSDFLSNFPSILATMAAPQYGTSDLQQPMLQRALISVWQKNGAKAEITDIADWLSNREESYAKELGNMLFPFTKDGQHGRFFSGKAQLSLNSDIVVIETDHLRSVPELLAVIVQIMIVHINQTMVKGDRSRPFLIMIDEAWKLLAGKRSGEFIEEAGRIARKYNGSIALATQQLTDYFRQEGSASEKAFENSSHKIILKQNSESFKAMRANPKLAGFVDEDWLIVLLFVNNANAFFLEQQKTFIFVSFSMSDEALKSYFAESQKAGAKLVMRGLINNSFTQTKNKTMELGISFNIDPSLFEQYKIDVVPVIVIDDEKRGLTKKLTGHIPLAIAIEIMNENTP</sequence>
<accession>A0A2U3RHP1</accession>
<protein>
    <submittedName>
        <fullName evidence="1">Conjugal transfer protein TraC</fullName>
    </submittedName>
</protein>
<dbReference type="AlphaFoldDB" id="A0A2U3RHP1"/>
<dbReference type="SUPFAM" id="SSF52540">
    <property type="entry name" value="P-loop containing nucleoside triphosphate hydrolases"/>
    <property type="match status" value="1"/>
</dbReference>
<dbReference type="PANTHER" id="PTHR38467:SF1">
    <property type="entry name" value="CONJUGATIVE TRANSFER: ASSEMBLY"/>
    <property type="match status" value="1"/>
</dbReference>